<dbReference type="Pfam" id="PF02771">
    <property type="entry name" value="Acyl-CoA_dh_N"/>
    <property type="match status" value="1"/>
</dbReference>
<organism evidence="6 7">
    <name type="scientific">Streptomyces atriruber</name>
    <dbReference type="NCBI Taxonomy" id="545121"/>
    <lineage>
        <taxon>Bacteria</taxon>
        <taxon>Bacillati</taxon>
        <taxon>Actinomycetota</taxon>
        <taxon>Actinomycetes</taxon>
        <taxon>Kitasatosporales</taxon>
        <taxon>Streptomycetaceae</taxon>
        <taxon>Streptomyces</taxon>
    </lineage>
</organism>
<dbReference type="InterPro" id="IPR046373">
    <property type="entry name" value="Acyl-CoA_Oxase/DH_mid-dom_sf"/>
</dbReference>
<evidence type="ECO:0000259" key="3">
    <source>
        <dbReference type="Pfam" id="PF02770"/>
    </source>
</evidence>
<dbReference type="RefSeq" id="WP_306334009.1">
    <property type="nucleotide sequence ID" value="NZ_JBEYXV010000010.1"/>
</dbReference>
<dbReference type="CDD" id="cd00567">
    <property type="entry name" value="ACAD"/>
    <property type="match status" value="1"/>
</dbReference>
<dbReference type="Gene3D" id="1.10.540.10">
    <property type="entry name" value="Acyl-CoA dehydrogenase/oxidase, N-terminal domain"/>
    <property type="match status" value="1"/>
</dbReference>
<dbReference type="InterPro" id="IPR013107">
    <property type="entry name" value="Acyl-CoA_DH_C"/>
</dbReference>
<sequence length="395" mass="42507">MTDQSRETEWERLRTAARELAVTFEERSLAHYESGSFVADNIKDLVASGITAMNVPAKHGGFEGTLAENVEILKTIAKGCGSTAFTLSIHAVLTGSLRGEVDSEVSARLSTALLDGAFVVGPFTDENSGSNWVLPSTTAKRDADEFVIDGIKHFSTGCEAATHMVITAGLDDDHLEPPFNLAAFLVPTGDTDKITVKHPWTGFAMPMTGSHSLAIEGVRVSQDDMLLPEGLTPLYVMSRQQWGSYCFTAVFLGLAQRAYEIAVQTTVGRSNNAVGDLAKLPGIQFAVARMRSSLATMEALLDEYATEHVDPGDDLPAFVADTCVPKYFVTNEAEHVVATAFEVIGGSGIRKGGRIGQIWRDIKAGPLLPLTNDLCREYIGKTALGIDPLATPRWV</sequence>
<feature type="domain" description="Acyl-CoA dehydrogenase C-terminal" evidence="5">
    <location>
        <begin position="246"/>
        <end position="365"/>
    </location>
</feature>
<dbReference type="Pfam" id="PF02770">
    <property type="entry name" value="Acyl-CoA_dh_M"/>
    <property type="match status" value="1"/>
</dbReference>
<dbReference type="PANTHER" id="PTHR43884">
    <property type="entry name" value="ACYL-COA DEHYDROGENASE"/>
    <property type="match status" value="1"/>
</dbReference>
<reference evidence="6 7" key="1">
    <citation type="submission" date="2024-06" db="EMBL/GenBank/DDBJ databases">
        <title>The Natural Products Discovery Center: Release of the First 8490 Sequenced Strains for Exploring Actinobacteria Biosynthetic Diversity.</title>
        <authorList>
            <person name="Kalkreuter E."/>
            <person name="Kautsar S.A."/>
            <person name="Yang D."/>
            <person name="Bader C.D."/>
            <person name="Teijaro C.N."/>
            <person name="Fluegel L."/>
            <person name="Davis C.M."/>
            <person name="Simpson J.R."/>
            <person name="Lauterbach L."/>
            <person name="Steele A.D."/>
            <person name="Gui C."/>
            <person name="Meng S."/>
            <person name="Li G."/>
            <person name="Viehrig K."/>
            <person name="Ye F."/>
            <person name="Su P."/>
            <person name="Kiefer A.F."/>
            <person name="Nichols A."/>
            <person name="Cepeda A.J."/>
            <person name="Yan W."/>
            <person name="Fan B."/>
            <person name="Jiang Y."/>
            <person name="Adhikari A."/>
            <person name="Zheng C.-J."/>
            <person name="Schuster L."/>
            <person name="Cowan T.M."/>
            <person name="Smanski M.J."/>
            <person name="Chevrette M.G."/>
            <person name="De Carvalho L.P.S."/>
            <person name="Shen B."/>
        </authorList>
    </citation>
    <scope>NUCLEOTIDE SEQUENCE [LARGE SCALE GENOMIC DNA]</scope>
    <source>
        <strain evidence="6 7">NPDC046838</strain>
    </source>
</reference>
<evidence type="ECO:0000313" key="6">
    <source>
        <dbReference type="EMBL" id="MEU6823189.1"/>
    </source>
</evidence>
<evidence type="ECO:0000259" key="5">
    <source>
        <dbReference type="Pfam" id="PF08028"/>
    </source>
</evidence>
<dbReference type="PIRSF" id="PIRSF016578">
    <property type="entry name" value="HsaA"/>
    <property type="match status" value="1"/>
</dbReference>
<evidence type="ECO:0000256" key="1">
    <source>
        <dbReference type="ARBA" id="ARBA00022630"/>
    </source>
</evidence>
<evidence type="ECO:0000256" key="2">
    <source>
        <dbReference type="ARBA" id="ARBA00023002"/>
    </source>
</evidence>
<accession>A0ABV3BQ98</accession>
<keyword evidence="2 6" id="KW-0560">Oxidoreductase</keyword>
<dbReference type="PANTHER" id="PTHR43884:SF25">
    <property type="entry name" value="ACYL-COA DEHYDROGENASE YDBM-RELATED"/>
    <property type="match status" value="1"/>
</dbReference>
<proteinExistence type="predicted"/>
<evidence type="ECO:0000313" key="7">
    <source>
        <dbReference type="Proteomes" id="UP001551176"/>
    </source>
</evidence>
<dbReference type="GO" id="GO:0016491">
    <property type="term" value="F:oxidoreductase activity"/>
    <property type="evidence" value="ECO:0007669"/>
    <property type="project" value="UniProtKB-KW"/>
</dbReference>
<dbReference type="InterPro" id="IPR013786">
    <property type="entry name" value="AcylCoA_DH/ox_N"/>
</dbReference>
<dbReference type="Gene3D" id="2.40.110.10">
    <property type="entry name" value="Butyryl-CoA Dehydrogenase, subunit A, domain 2"/>
    <property type="match status" value="1"/>
</dbReference>
<keyword evidence="7" id="KW-1185">Reference proteome</keyword>
<dbReference type="Proteomes" id="UP001551176">
    <property type="component" value="Unassembled WGS sequence"/>
</dbReference>
<dbReference type="Pfam" id="PF08028">
    <property type="entry name" value="Acyl-CoA_dh_2"/>
    <property type="match status" value="1"/>
</dbReference>
<dbReference type="InterPro" id="IPR037069">
    <property type="entry name" value="AcylCoA_DH/ox_N_sf"/>
</dbReference>
<comment type="caution">
    <text evidence="6">The sequence shown here is derived from an EMBL/GenBank/DDBJ whole genome shotgun (WGS) entry which is preliminary data.</text>
</comment>
<dbReference type="SUPFAM" id="SSF47203">
    <property type="entry name" value="Acyl-CoA dehydrogenase C-terminal domain-like"/>
    <property type="match status" value="1"/>
</dbReference>
<name>A0ABV3BQ98_9ACTN</name>
<dbReference type="InterPro" id="IPR006091">
    <property type="entry name" value="Acyl-CoA_Oxase/DH_mid-dom"/>
</dbReference>
<dbReference type="SUPFAM" id="SSF56645">
    <property type="entry name" value="Acyl-CoA dehydrogenase NM domain-like"/>
    <property type="match status" value="1"/>
</dbReference>
<gene>
    <name evidence="6" type="ORF">ABZ921_21365</name>
</gene>
<keyword evidence="1" id="KW-0285">Flavoprotein</keyword>
<protein>
    <submittedName>
        <fullName evidence="6">Acyl-CoA dehydrogenase family protein</fullName>
        <ecNumber evidence="6">1.-.-.-</ecNumber>
    </submittedName>
</protein>
<dbReference type="EMBL" id="JBEYXV010000010">
    <property type="protein sequence ID" value="MEU6823189.1"/>
    <property type="molecule type" value="Genomic_DNA"/>
</dbReference>
<dbReference type="InterPro" id="IPR009100">
    <property type="entry name" value="AcylCoA_DH/oxidase_NM_dom_sf"/>
</dbReference>
<evidence type="ECO:0000259" key="4">
    <source>
        <dbReference type="Pfam" id="PF02771"/>
    </source>
</evidence>
<feature type="domain" description="Acyl-CoA dehydrogenase/oxidase N-terminal" evidence="4">
    <location>
        <begin position="10"/>
        <end position="94"/>
    </location>
</feature>
<feature type="domain" description="Acyl-CoA oxidase/dehydrogenase middle" evidence="3">
    <location>
        <begin position="123"/>
        <end position="217"/>
    </location>
</feature>
<dbReference type="InterPro" id="IPR036250">
    <property type="entry name" value="AcylCo_DH-like_C"/>
</dbReference>
<dbReference type="EC" id="1.-.-.-" evidence="6"/>
<dbReference type="Gene3D" id="1.20.140.10">
    <property type="entry name" value="Butyryl-CoA Dehydrogenase, subunit A, domain 3"/>
    <property type="match status" value="1"/>
</dbReference>